<proteinExistence type="predicted"/>
<organism evidence="8 9">
    <name type="scientific">Actinoallomurus vinaceus</name>
    <dbReference type="NCBI Taxonomy" id="1080074"/>
    <lineage>
        <taxon>Bacteria</taxon>
        <taxon>Bacillati</taxon>
        <taxon>Actinomycetota</taxon>
        <taxon>Actinomycetes</taxon>
        <taxon>Streptosporangiales</taxon>
        <taxon>Thermomonosporaceae</taxon>
        <taxon>Actinoallomurus</taxon>
    </lineage>
</organism>
<evidence type="ECO:0000256" key="4">
    <source>
        <dbReference type="ARBA" id="ARBA00023008"/>
    </source>
</evidence>
<dbReference type="InterPro" id="IPR014755">
    <property type="entry name" value="Cu-Rt/internalin_Ig-like"/>
</dbReference>
<feature type="transmembrane region" description="Helical" evidence="6">
    <location>
        <begin position="197"/>
        <end position="217"/>
    </location>
</feature>
<comment type="caution">
    <text evidence="8">The sequence shown here is derived from an EMBL/GenBank/DDBJ whole genome shotgun (WGS) entry which is preliminary data.</text>
</comment>
<evidence type="ECO:0000256" key="5">
    <source>
        <dbReference type="SAM" id="MobiDB-lite"/>
    </source>
</evidence>
<dbReference type="PANTHER" id="PTHR34820:SF4">
    <property type="entry name" value="INNER MEMBRANE PROTEIN YEBZ"/>
    <property type="match status" value="1"/>
</dbReference>
<evidence type="ECO:0000256" key="1">
    <source>
        <dbReference type="ARBA" id="ARBA00004196"/>
    </source>
</evidence>
<dbReference type="InterPro" id="IPR014756">
    <property type="entry name" value="Ig_E-set"/>
</dbReference>
<protein>
    <recommendedName>
        <fullName evidence="7">CopC domain-containing protein</fullName>
    </recommendedName>
</protein>
<keyword evidence="3" id="KW-0732">Signal</keyword>
<dbReference type="Proteomes" id="UP001501442">
    <property type="component" value="Unassembled WGS sequence"/>
</dbReference>
<reference evidence="9" key="1">
    <citation type="journal article" date="2019" name="Int. J. Syst. Evol. Microbiol.">
        <title>The Global Catalogue of Microorganisms (GCM) 10K type strain sequencing project: providing services to taxonomists for standard genome sequencing and annotation.</title>
        <authorList>
            <consortium name="The Broad Institute Genomics Platform"/>
            <consortium name="The Broad Institute Genome Sequencing Center for Infectious Disease"/>
            <person name="Wu L."/>
            <person name="Ma J."/>
        </authorList>
    </citation>
    <scope>NUCLEOTIDE SEQUENCE [LARGE SCALE GENOMIC DNA]</scope>
    <source>
        <strain evidence="9">JCM 17939</strain>
    </source>
</reference>
<dbReference type="EMBL" id="BAABHK010000014">
    <property type="protein sequence ID" value="GAA4634690.1"/>
    <property type="molecule type" value="Genomic_DNA"/>
</dbReference>
<keyword evidence="6" id="KW-0472">Membrane</keyword>
<dbReference type="SUPFAM" id="SSF81296">
    <property type="entry name" value="E set domains"/>
    <property type="match status" value="1"/>
</dbReference>
<evidence type="ECO:0000259" key="7">
    <source>
        <dbReference type="Pfam" id="PF04234"/>
    </source>
</evidence>
<dbReference type="Gene3D" id="2.60.40.1220">
    <property type="match status" value="1"/>
</dbReference>
<evidence type="ECO:0000256" key="6">
    <source>
        <dbReference type="SAM" id="Phobius"/>
    </source>
</evidence>
<dbReference type="Pfam" id="PF04234">
    <property type="entry name" value="CopC"/>
    <property type="match status" value="1"/>
</dbReference>
<dbReference type="PANTHER" id="PTHR34820">
    <property type="entry name" value="INNER MEMBRANE PROTEIN YEBZ"/>
    <property type="match status" value="1"/>
</dbReference>
<feature type="compositionally biased region" description="Low complexity" evidence="5">
    <location>
        <begin position="157"/>
        <end position="186"/>
    </location>
</feature>
<keyword evidence="4" id="KW-0186">Copper</keyword>
<keyword evidence="9" id="KW-1185">Reference proteome</keyword>
<gene>
    <name evidence="8" type="ORF">GCM10023196_077190</name>
</gene>
<name>A0ABP8UKV0_9ACTN</name>
<evidence type="ECO:0000256" key="2">
    <source>
        <dbReference type="ARBA" id="ARBA00022723"/>
    </source>
</evidence>
<sequence length="225" mass="22406">MRMAQPPFTRPGRPAGPRTSRRRRTGTGRGPVARFTAAVAATTLAGLLTGVLGAAPADAHTTLTAAVPAKNSKVPSPARIKLTFAEAVRFPGIVVLDAKGGHHESGKAHVTDATVTEQVGGVLPPGVYTVGWRVVADDGHPVTGDYKFTVVGGASPSPAATSPAATSPTTGSAAPAAGAPSSTPAAQKTTSTSSAGWLWVGLGAVVVAVVVGGVALLRRRRTAGA</sequence>
<feature type="region of interest" description="Disordered" evidence="5">
    <location>
        <begin position="1"/>
        <end position="32"/>
    </location>
</feature>
<feature type="domain" description="CopC" evidence="7">
    <location>
        <begin position="60"/>
        <end position="150"/>
    </location>
</feature>
<evidence type="ECO:0000313" key="9">
    <source>
        <dbReference type="Proteomes" id="UP001501442"/>
    </source>
</evidence>
<evidence type="ECO:0000313" key="8">
    <source>
        <dbReference type="EMBL" id="GAA4634690.1"/>
    </source>
</evidence>
<feature type="region of interest" description="Disordered" evidence="5">
    <location>
        <begin position="157"/>
        <end position="189"/>
    </location>
</feature>
<keyword evidence="6" id="KW-1133">Transmembrane helix</keyword>
<dbReference type="RefSeq" id="WP_345437664.1">
    <property type="nucleotide sequence ID" value="NZ_BAABHK010000014.1"/>
</dbReference>
<comment type="subcellular location">
    <subcellularLocation>
        <location evidence="1">Cell envelope</location>
    </subcellularLocation>
</comment>
<dbReference type="InterPro" id="IPR007348">
    <property type="entry name" value="CopC_dom"/>
</dbReference>
<feature type="compositionally biased region" description="Low complexity" evidence="5">
    <location>
        <begin position="1"/>
        <end position="18"/>
    </location>
</feature>
<evidence type="ECO:0000256" key="3">
    <source>
        <dbReference type="ARBA" id="ARBA00022729"/>
    </source>
</evidence>
<dbReference type="InterPro" id="IPR032694">
    <property type="entry name" value="CopC/D"/>
</dbReference>
<keyword evidence="2" id="KW-0479">Metal-binding</keyword>
<keyword evidence="6" id="KW-0812">Transmembrane</keyword>
<accession>A0ABP8UKV0</accession>